<feature type="transmembrane region" description="Helical" evidence="1">
    <location>
        <begin position="47"/>
        <end position="66"/>
    </location>
</feature>
<evidence type="ECO:0000313" key="3">
    <source>
        <dbReference type="Proteomes" id="UP000813462"/>
    </source>
</evidence>
<keyword evidence="1" id="KW-0472">Membrane</keyword>
<keyword evidence="1" id="KW-0812">Transmembrane</keyword>
<evidence type="ECO:0000256" key="1">
    <source>
        <dbReference type="SAM" id="Phobius"/>
    </source>
</evidence>
<organism evidence="2 3">
    <name type="scientific">Ziziphus jujuba var. spinosa</name>
    <dbReference type="NCBI Taxonomy" id="714518"/>
    <lineage>
        <taxon>Eukaryota</taxon>
        <taxon>Viridiplantae</taxon>
        <taxon>Streptophyta</taxon>
        <taxon>Embryophyta</taxon>
        <taxon>Tracheophyta</taxon>
        <taxon>Spermatophyta</taxon>
        <taxon>Magnoliopsida</taxon>
        <taxon>eudicotyledons</taxon>
        <taxon>Gunneridae</taxon>
        <taxon>Pentapetalae</taxon>
        <taxon>rosids</taxon>
        <taxon>fabids</taxon>
        <taxon>Rosales</taxon>
        <taxon>Rhamnaceae</taxon>
        <taxon>Paliureae</taxon>
        <taxon>Ziziphus</taxon>
    </lineage>
</organism>
<dbReference type="EMBL" id="JAEACU010000011">
    <property type="protein sequence ID" value="KAH7514346.1"/>
    <property type="molecule type" value="Genomic_DNA"/>
</dbReference>
<dbReference type="Proteomes" id="UP000813462">
    <property type="component" value="Unassembled WGS sequence"/>
</dbReference>
<evidence type="ECO:0000313" key="2">
    <source>
        <dbReference type="EMBL" id="KAH7514346.1"/>
    </source>
</evidence>
<name>A0A978UHR5_ZIZJJ</name>
<gene>
    <name evidence="2" type="ORF">FEM48_Zijuj11G0079400</name>
</gene>
<reference evidence="2" key="1">
    <citation type="journal article" date="2021" name="Front. Plant Sci.">
        <title>Chromosome-Scale Genome Assembly for Chinese Sour Jujube and Insights Into Its Genome Evolution and Domestication Signature.</title>
        <authorList>
            <person name="Shen L.-Y."/>
            <person name="Luo H."/>
            <person name="Wang X.-L."/>
            <person name="Wang X.-M."/>
            <person name="Qiu X.-J."/>
            <person name="Liu H."/>
            <person name="Zhou S.-S."/>
            <person name="Jia K.-H."/>
            <person name="Nie S."/>
            <person name="Bao Y.-T."/>
            <person name="Zhang R.-G."/>
            <person name="Yun Q.-Z."/>
            <person name="Chai Y.-H."/>
            <person name="Lu J.-Y."/>
            <person name="Li Y."/>
            <person name="Zhao S.-W."/>
            <person name="Mao J.-F."/>
            <person name="Jia S.-G."/>
            <person name="Mao Y.-M."/>
        </authorList>
    </citation>
    <scope>NUCLEOTIDE SEQUENCE</scope>
    <source>
        <strain evidence="2">AT0</strain>
        <tissue evidence="2">Leaf</tissue>
    </source>
</reference>
<sequence length="141" mass="15911">MREPKQKSKIIEFLDKVARPRIHLQSGASTSSNAHPETHQTNLSKPFLFLTISVPFLLLGISPFFLQSEPCKSLLIWVAPSVLAGPFSPISLTGGDIRVDQGHILERSIEQPNPMRKPKGYLRRGQKLVDPKTWSSGRHYW</sequence>
<proteinExistence type="predicted"/>
<dbReference type="AlphaFoldDB" id="A0A978UHR5"/>
<comment type="caution">
    <text evidence="2">The sequence shown here is derived from an EMBL/GenBank/DDBJ whole genome shotgun (WGS) entry which is preliminary data.</text>
</comment>
<protein>
    <submittedName>
        <fullName evidence="2">Uncharacterized protein</fullName>
    </submittedName>
</protein>
<accession>A0A978UHR5</accession>
<keyword evidence="1" id="KW-1133">Transmembrane helix</keyword>